<evidence type="ECO:0000259" key="1">
    <source>
        <dbReference type="Pfam" id="PF22917"/>
    </source>
</evidence>
<evidence type="ECO:0000313" key="2">
    <source>
        <dbReference type="EMBL" id="KAL2844362.1"/>
    </source>
</evidence>
<dbReference type="Gene3D" id="3.40.50.720">
    <property type="entry name" value="NAD(P)-binding Rossmann-like Domain"/>
    <property type="match status" value="1"/>
</dbReference>
<dbReference type="PANTHER" id="PTHR32487">
    <property type="entry name" value="3-OXO-DELTA(4,5)-STEROID 5-BETA-REDUCTASE"/>
    <property type="match status" value="1"/>
</dbReference>
<dbReference type="InterPro" id="IPR036291">
    <property type="entry name" value="NAD(P)-bd_dom_sf"/>
</dbReference>
<name>A0ABR4JZD0_9EURO</name>
<dbReference type="Proteomes" id="UP001610446">
    <property type="component" value="Unassembled WGS sequence"/>
</dbReference>
<keyword evidence="3" id="KW-1185">Reference proteome</keyword>
<dbReference type="InterPro" id="IPR055222">
    <property type="entry name" value="PRISE-like_Rossmann-fold"/>
</dbReference>
<sequence>MAPQTPRVAFVTGCTGISGNAIVEHLIRQPKEEWSRIVVTSRSPLKNVWQDPRVEHVSVELLDPVATIIGQIEKCCKGVTHAYYTSYVHTDDFSKLRDFNAPLFHNFLTAIDAVASDTLQRVCLQTGAKHYGVHLGSVPVPVHEGLPRYDDQGLNFYYAQEDDLFKLSAQRNWTWNVIRPGGIVGFTPGKNGMSECLTLALYVLVSKEIGETPRFPGNKFFYNCVDDNSYAVSLADMTIWATTAQHTKNESFNHANGDTFVWRYLFPKIGSYFGLEIPDQTEWPALGDKEVYANEFKMAEWAKDKKPVWEKICDKYGGNREAFDWGTWGFFDWAIGKAWPTISSINKARKFGWTRHDDTFETWVETFRSFENAGILPPNRNLF</sequence>
<evidence type="ECO:0000313" key="3">
    <source>
        <dbReference type="Proteomes" id="UP001610446"/>
    </source>
</evidence>
<gene>
    <name evidence="2" type="ORF">BJY01DRAFT_248188</name>
</gene>
<dbReference type="EMBL" id="JBFXLU010000081">
    <property type="protein sequence ID" value="KAL2844362.1"/>
    <property type="molecule type" value="Genomic_DNA"/>
</dbReference>
<organism evidence="2 3">
    <name type="scientific">Aspergillus pseudoustus</name>
    <dbReference type="NCBI Taxonomy" id="1810923"/>
    <lineage>
        <taxon>Eukaryota</taxon>
        <taxon>Fungi</taxon>
        <taxon>Dikarya</taxon>
        <taxon>Ascomycota</taxon>
        <taxon>Pezizomycotina</taxon>
        <taxon>Eurotiomycetes</taxon>
        <taxon>Eurotiomycetidae</taxon>
        <taxon>Eurotiales</taxon>
        <taxon>Aspergillaceae</taxon>
        <taxon>Aspergillus</taxon>
        <taxon>Aspergillus subgen. Nidulantes</taxon>
    </lineage>
</organism>
<dbReference type="CDD" id="cd08948">
    <property type="entry name" value="5beta-POR_like_SDR_a"/>
    <property type="match status" value="1"/>
</dbReference>
<feature type="domain" description="PRISE-like Rossmann-fold" evidence="1">
    <location>
        <begin position="9"/>
        <end position="318"/>
    </location>
</feature>
<dbReference type="SUPFAM" id="SSF51735">
    <property type="entry name" value="NAD(P)-binding Rossmann-fold domains"/>
    <property type="match status" value="1"/>
</dbReference>
<accession>A0ABR4JZD0</accession>
<comment type="caution">
    <text evidence="2">The sequence shown here is derived from an EMBL/GenBank/DDBJ whole genome shotgun (WGS) entry which is preliminary data.</text>
</comment>
<proteinExistence type="predicted"/>
<dbReference type="PANTHER" id="PTHR32487:SF0">
    <property type="entry name" value="3-OXO-DELTA(4,5)-STEROID 5-BETA-REDUCTASE"/>
    <property type="match status" value="1"/>
</dbReference>
<dbReference type="Pfam" id="PF22917">
    <property type="entry name" value="PRISE"/>
    <property type="match status" value="1"/>
</dbReference>
<protein>
    <recommendedName>
        <fullName evidence="1">PRISE-like Rossmann-fold domain-containing protein</fullName>
    </recommendedName>
</protein>
<reference evidence="2 3" key="1">
    <citation type="submission" date="2024-07" db="EMBL/GenBank/DDBJ databases">
        <title>Section-level genome sequencing and comparative genomics of Aspergillus sections Usti and Cavernicolus.</title>
        <authorList>
            <consortium name="Lawrence Berkeley National Laboratory"/>
            <person name="Nybo J.L."/>
            <person name="Vesth T.C."/>
            <person name="Theobald S."/>
            <person name="Frisvad J.C."/>
            <person name="Larsen T.O."/>
            <person name="Kjaerboelling I."/>
            <person name="Rothschild-Mancinelli K."/>
            <person name="Lyhne E.K."/>
            <person name="Kogle M.E."/>
            <person name="Barry K."/>
            <person name="Clum A."/>
            <person name="Na H."/>
            <person name="Ledsgaard L."/>
            <person name="Lin J."/>
            <person name="Lipzen A."/>
            <person name="Kuo A."/>
            <person name="Riley R."/>
            <person name="Mondo S."/>
            <person name="Labutti K."/>
            <person name="Haridas S."/>
            <person name="Pangalinan J."/>
            <person name="Salamov A.A."/>
            <person name="Simmons B.A."/>
            <person name="Magnuson J.K."/>
            <person name="Chen J."/>
            <person name="Drula E."/>
            <person name="Henrissat B."/>
            <person name="Wiebenga A."/>
            <person name="Lubbers R.J."/>
            <person name="Gomes A.C."/>
            <person name="Makela M.R."/>
            <person name="Stajich J."/>
            <person name="Grigoriev I.V."/>
            <person name="Mortensen U.H."/>
            <person name="De Vries R.P."/>
            <person name="Baker S.E."/>
            <person name="Andersen M.R."/>
        </authorList>
    </citation>
    <scope>NUCLEOTIDE SEQUENCE [LARGE SCALE GENOMIC DNA]</scope>
    <source>
        <strain evidence="2 3">CBS 123904</strain>
    </source>
</reference>